<name>A0A9D4CU56_DREPO</name>
<gene>
    <name evidence="3" type="ORF">DPMN_057291</name>
</gene>
<reference evidence="3" key="2">
    <citation type="submission" date="2020-11" db="EMBL/GenBank/DDBJ databases">
        <authorList>
            <person name="McCartney M.A."/>
            <person name="Auch B."/>
            <person name="Kono T."/>
            <person name="Mallez S."/>
            <person name="Becker A."/>
            <person name="Gohl D.M."/>
            <person name="Silverstein K.A.T."/>
            <person name="Koren S."/>
            <person name="Bechman K.B."/>
            <person name="Herman A."/>
            <person name="Abrahante J.E."/>
            <person name="Garbe J."/>
        </authorList>
    </citation>
    <scope>NUCLEOTIDE SEQUENCE</scope>
    <source>
        <strain evidence="3">Duluth1</strain>
        <tissue evidence="3">Whole animal</tissue>
    </source>
</reference>
<keyword evidence="1" id="KW-0175">Coiled coil</keyword>
<protein>
    <submittedName>
        <fullName evidence="3">Uncharacterized protein</fullName>
    </submittedName>
</protein>
<evidence type="ECO:0000256" key="2">
    <source>
        <dbReference type="SAM" id="MobiDB-lite"/>
    </source>
</evidence>
<feature type="region of interest" description="Disordered" evidence="2">
    <location>
        <begin position="1"/>
        <end position="40"/>
    </location>
</feature>
<proteinExistence type="predicted"/>
<evidence type="ECO:0000313" key="4">
    <source>
        <dbReference type="Proteomes" id="UP000828390"/>
    </source>
</evidence>
<evidence type="ECO:0000256" key="1">
    <source>
        <dbReference type="SAM" id="Coils"/>
    </source>
</evidence>
<dbReference type="AlphaFoldDB" id="A0A9D4CU56"/>
<evidence type="ECO:0000313" key="3">
    <source>
        <dbReference type="EMBL" id="KAH3731282.1"/>
    </source>
</evidence>
<sequence>MKRSYKAYLDKSKKSGSGKCSFKYDESVTASSSSTPVSEPKRYCRRSMINELKELMEERDQRLLSALKKMNNEQNELMKKTY</sequence>
<feature type="coiled-coil region" evidence="1">
    <location>
        <begin position="49"/>
        <end position="76"/>
    </location>
</feature>
<dbReference type="EMBL" id="JAIWYP010000012">
    <property type="protein sequence ID" value="KAH3731282.1"/>
    <property type="molecule type" value="Genomic_DNA"/>
</dbReference>
<comment type="caution">
    <text evidence="3">The sequence shown here is derived from an EMBL/GenBank/DDBJ whole genome shotgun (WGS) entry which is preliminary data.</text>
</comment>
<keyword evidence="4" id="KW-1185">Reference proteome</keyword>
<feature type="compositionally biased region" description="Low complexity" evidence="2">
    <location>
        <begin position="15"/>
        <end position="38"/>
    </location>
</feature>
<accession>A0A9D4CU56</accession>
<reference evidence="3" key="1">
    <citation type="journal article" date="2019" name="bioRxiv">
        <title>The Genome of the Zebra Mussel, Dreissena polymorpha: A Resource for Invasive Species Research.</title>
        <authorList>
            <person name="McCartney M.A."/>
            <person name="Auch B."/>
            <person name="Kono T."/>
            <person name="Mallez S."/>
            <person name="Zhang Y."/>
            <person name="Obille A."/>
            <person name="Becker A."/>
            <person name="Abrahante J.E."/>
            <person name="Garbe J."/>
            <person name="Badalamenti J.P."/>
            <person name="Herman A."/>
            <person name="Mangelson H."/>
            <person name="Liachko I."/>
            <person name="Sullivan S."/>
            <person name="Sone E.D."/>
            <person name="Koren S."/>
            <person name="Silverstein K.A.T."/>
            <person name="Beckman K.B."/>
            <person name="Gohl D.M."/>
        </authorList>
    </citation>
    <scope>NUCLEOTIDE SEQUENCE</scope>
    <source>
        <strain evidence="3">Duluth1</strain>
        <tissue evidence="3">Whole animal</tissue>
    </source>
</reference>
<dbReference type="Proteomes" id="UP000828390">
    <property type="component" value="Unassembled WGS sequence"/>
</dbReference>
<organism evidence="3 4">
    <name type="scientific">Dreissena polymorpha</name>
    <name type="common">Zebra mussel</name>
    <name type="synonym">Mytilus polymorpha</name>
    <dbReference type="NCBI Taxonomy" id="45954"/>
    <lineage>
        <taxon>Eukaryota</taxon>
        <taxon>Metazoa</taxon>
        <taxon>Spiralia</taxon>
        <taxon>Lophotrochozoa</taxon>
        <taxon>Mollusca</taxon>
        <taxon>Bivalvia</taxon>
        <taxon>Autobranchia</taxon>
        <taxon>Heteroconchia</taxon>
        <taxon>Euheterodonta</taxon>
        <taxon>Imparidentia</taxon>
        <taxon>Neoheterodontei</taxon>
        <taxon>Myida</taxon>
        <taxon>Dreissenoidea</taxon>
        <taxon>Dreissenidae</taxon>
        <taxon>Dreissena</taxon>
    </lineage>
</organism>